<dbReference type="InterPro" id="IPR012337">
    <property type="entry name" value="RNaseH-like_sf"/>
</dbReference>
<dbReference type="EC" id="2.7.11.1" evidence="1"/>
<evidence type="ECO:0000256" key="3">
    <source>
        <dbReference type="SAM" id="MobiDB-lite"/>
    </source>
</evidence>
<dbReference type="Pfam" id="PF25030">
    <property type="entry name" value="M-HEAT_ATR"/>
    <property type="match status" value="1"/>
</dbReference>
<evidence type="ECO:0000313" key="6">
    <source>
        <dbReference type="Proteomes" id="UP001527925"/>
    </source>
</evidence>
<reference evidence="5 6" key="1">
    <citation type="submission" date="2023-09" db="EMBL/GenBank/DDBJ databases">
        <title>Pangenome analysis of Batrachochytrium dendrobatidis and related Chytrids.</title>
        <authorList>
            <person name="Yacoub M.N."/>
            <person name="Stajich J.E."/>
            <person name="James T.Y."/>
        </authorList>
    </citation>
    <scope>NUCLEOTIDE SEQUENCE [LARGE SCALE GENOMIC DNA]</scope>
    <source>
        <strain evidence="5 6">JEL0888</strain>
    </source>
</reference>
<name>A0ABR4MVM8_9FUNG</name>
<dbReference type="Gene3D" id="3.30.420.10">
    <property type="entry name" value="Ribonuclease H-like superfamily/Ribonuclease H"/>
    <property type="match status" value="1"/>
</dbReference>
<dbReference type="SUPFAM" id="SSF53098">
    <property type="entry name" value="Ribonuclease H-like"/>
    <property type="match status" value="1"/>
</dbReference>
<dbReference type="Proteomes" id="UP001527925">
    <property type="component" value="Unassembled WGS sequence"/>
</dbReference>
<protein>
    <recommendedName>
        <fullName evidence="1">non-specific serine/threonine protein kinase</fullName>
        <ecNumber evidence="1">2.7.11.1</ecNumber>
    </recommendedName>
</protein>
<evidence type="ECO:0000256" key="2">
    <source>
        <dbReference type="ARBA" id="ARBA00022777"/>
    </source>
</evidence>
<gene>
    <name evidence="5" type="ORF">HK105_209224</name>
</gene>
<feature type="region of interest" description="Disordered" evidence="3">
    <location>
        <begin position="181"/>
        <end position="219"/>
    </location>
</feature>
<proteinExistence type="predicted"/>
<evidence type="ECO:0000259" key="4">
    <source>
        <dbReference type="Pfam" id="PF25030"/>
    </source>
</evidence>
<dbReference type="EMBL" id="JADGIZ020000123">
    <property type="protein sequence ID" value="KAL2911310.1"/>
    <property type="molecule type" value="Genomic_DNA"/>
</dbReference>
<keyword evidence="2" id="KW-0418">Kinase</keyword>
<accession>A0ABR4MVM8</accession>
<dbReference type="InterPro" id="IPR036397">
    <property type="entry name" value="RNaseH_sf"/>
</dbReference>
<evidence type="ECO:0000313" key="5">
    <source>
        <dbReference type="EMBL" id="KAL2911310.1"/>
    </source>
</evidence>
<sequence>MRTFDWIIVIACRMVKMAHFNWCRKSCTAAQMADLFFKEAFCLHGRPAETVTDCGSQFTLRFRERLNELLATLEETNQRQRGLHRIEHKLRGRLVNATESLYTGTQQYRATRSGGALANLTFSSDAQDPSFVEDTARVRLTQTPVPQLNSPVESRDLAPQVPNCGNQVPAFQWPAAAPLSRRRFMGPNSGRAQRDEANKALEGTDSVASPRRPQPSADIEVPAEDFVAPAAERATVAAKTKTSKAAADQTVLGEADEMCNVASRLLNDDAEVVETALVTLHQLLVDNCSSFSADLAKDWLSSARRIAEQLIETCHRYTTSSPEIARLCCRCLGALGAPSPDLFGSLFAVDKDFGPDLDLSLQTDTTAFACALIEKKLVPLLESTHDAKMSGIVALTIQKLLQYCNFTPDGVRNEGFSQPQQSTQQGTPAGQPVAVKEREQQLQILQHAWESVSKTTVAAIEPPVGAKCLAPETPPPLVERPIYNRCDSSREWISSFVLDTVRQMPTQHTRALFEILANVVVANDRHIAKLLLPHVVLDVLNPGIEQRGRSQAVVDEVLAVLRGDPADKKFERCANFVFGLMDHLAKWSKLARARITKERNTIRRQPNSSGSAAAIDLLKERVWGVQSLFEKVPHQDINLASKRAGDPVRHIMHSKLHIGAQHGDKSHKAKPMVEGV</sequence>
<organism evidence="5 6">
    <name type="scientific">Polyrhizophydium stewartii</name>
    <dbReference type="NCBI Taxonomy" id="2732419"/>
    <lineage>
        <taxon>Eukaryota</taxon>
        <taxon>Fungi</taxon>
        <taxon>Fungi incertae sedis</taxon>
        <taxon>Chytridiomycota</taxon>
        <taxon>Chytridiomycota incertae sedis</taxon>
        <taxon>Chytridiomycetes</taxon>
        <taxon>Rhizophydiales</taxon>
        <taxon>Rhizophydiales incertae sedis</taxon>
        <taxon>Polyrhizophydium</taxon>
    </lineage>
</organism>
<dbReference type="InterPro" id="IPR056802">
    <property type="entry name" value="ATR-like_M-HEAT"/>
</dbReference>
<keyword evidence="2" id="KW-0808">Transferase</keyword>
<feature type="domain" description="Serine/threonine-protein kinase ATR-like M-HEAT region" evidence="4">
    <location>
        <begin position="481"/>
        <end position="658"/>
    </location>
</feature>
<comment type="caution">
    <text evidence="5">The sequence shown here is derived from an EMBL/GenBank/DDBJ whole genome shotgun (WGS) entry which is preliminary data.</text>
</comment>
<evidence type="ECO:0000256" key="1">
    <source>
        <dbReference type="ARBA" id="ARBA00012513"/>
    </source>
</evidence>
<keyword evidence="6" id="KW-1185">Reference proteome</keyword>